<dbReference type="HAMAP" id="MF_00276">
    <property type="entry name" value="KdpC"/>
    <property type="match status" value="1"/>
</dbReference>
<dbReference type="PATRIC" id="fig|28084.5.peg.2551"/>
<dbReference type="GO" id="GO:0005886">
    <property type="term" value="C:plasma membrane"/>
    <property type="evidence" value="ECO:0007669"/>
    <property type="project" value="UniProtKB-SubCell"/>
</dbReference>
<name>A0A0W0S9Q9_9GAMM</name>
<dbReference type="PANTHER" id="PTHR30042:SF2">
    <property type="entry name" value="POTASSIUM-TRANSPORTING ATPASE KDPC SUBUNIT"/>
    <property type="match status" value="1"/>
</dbReference>
<protein>
    <recommendedName>
        <fullName evidence="11">Potassium-transporting ATPase KdpC subunit</fullName>
    </recommendedName>
    <alternativeName>
        <fullName evidence="11">ATP phosphohydrolase [potassium-transporting] C chain</fullName>
    </alternativeName>
    <alternativeName>
        <fullName evidence="11">Potassium-binding and translocating subunit C</fullName>
    </alternativeName>
    <alternativeName>
        <fullName evidence="11">Potassium-translocating ATPase C chain</fullName>
    </alternativeName>
</protein>
<evidence type="ECO:0000256" key="7">
    <source>
        <dbReference type="ARBA" id="ARBA00022958"/>
    </source>
</evidence>
<keyword evidence="1 11" id="KW-0813">Transport</keyword>
<dbReference type="RefSeq" id="WP_058387976.1">
    <property type="nucleotide sequence ID" value="NZ_LNXW01000013.1"/>
</dbReference>
<evidence type="ECO:0000313" key="12">
    <source>
        <dbReference type="EMBL" id="KTC80334.1"/>
    </source>
</evidence>
<sequence length="201" mass="22342">MVLEALKRIKTALIFLLLFSILTGLIYPALVTALAQLFFPYQANGSLLWNNGHPIGSALIGQYFDAPHYFWGRPSATTPFPYNATNSSGSNMGPSNPEFLDTVKKRIAALRQYTLTDQNETRPLVPVDLVTASASGLDPEISPLAALYQIPRIAKARHISEQEIQKLVNQLIKKRTLHLLGEPRINVLELNLALDHLRTTK</sequence>
<organism evidence="12 13">
    <name type="scientific">Legionella cherrii</name>
    <dbReference type="NCBI Taxonomy" id="28084"/>
    <lineage>
        <taxon>Bacteria</taxon>
        <taxon>Pseudomonadati</taxon>
        <taxon>Pseudomonadota</taxon>
        <taxon>Gammaproteobacteria</taxon>
        <taxon>Legionellales</taxon>
        <taxon>Legionellaceae</taxon>
        <taxon>Legionella</taxon>
    </lineage>
</organism>
<dbReference type="Pfam" id="PF02669">
    <property type="entry name" value="KdpC"/>
    <property type="match status" value="1"/>
</dbReference>
<evidence type="ECO:0000256" key="4">
    <source>
        <dbReference type="ARBA" id="ARBA00022692"/>
    </source>
</evidence>
<keyword evidence="6 11" id="KW-0067">ATP-binding</keyword>
<keyword evidence="5 11" id="KW-0547">Nucleotide-binding</keyword>
<evidence type="ECO:0000256" key="6">
    <source>
        <dbReference type="ARBA" id="ARBA00022840"/>
    </source>
</evidence>
<dbReference type="EMBL" id="LNXW01000013">
    <property type="protein sequence ID" value="KTC80334.1"/>
    <property type="molecule type" value="Genomic_DNA"/>
</dbReference>
<comment type="subcellular location">
    <subcellularLocation>
        <location evidence="11">Cell membrane</location>
        <topology evidence="11">Single-pass membrane protein</topology>
    </subcellularLocation>
</comment>
<dbReference type="NCBIfam" id="TIGR00681">
    <property type="entry name" value="kdpC"/>
    <property type="match status" value="1"/>
</dbReference>
<comment type="similarity">
    <text evidence="11">Belongs to the KdpC family.</text>
</comment>
<feature type="transmembrane region" description="Helical" evidence="11">
    <location>
        <begin position="12"/>
        <end position="39"/>
    </location>
</feature>
<dbReference type="AlphaFoldDB" id="A0A0W0S9Q9"/>
<dbReference type="PIRSF" id="PIRSF001296">
    <property type="entry name" value="K_ATPase_KdpC"/>
    <property type="match status" value="1"/>
</dbReference>
<keyword evidence="3 11" id="KW-0633">Potassium transport</keyword>
<dbReference type="InterPro" id="IPR003820">
    <property type="entry name" value="KdpC"/>
</dbReference>
<reference evidence="12 13" key="1">
    <citation type="submission" date="2015-11" db="EMBL/GenBank/DDBJ databases">
        <title>Genomic analysis of 38 Legionella species identifies large and diverse effector repertoires.</title>
        <authorList>
            <person name="Burstein D."/>
            <person name="Amaro F."/>
            <person name="Zusman T."/>
            <person name="Lifshitz Z."/>
            <person name="Cohen O."/>
            <person name="Gilbert J.A."/>
            <person name="Pupko T."/>
            <person name="Shuman H.A."/>
            <person name="Segal G."/>
        </authorList>
    </citation>
    <scope>NUCLEOTIDE SEQUENCE [LARGE SCALE GENOMIC DNA]</scope>
    <source>
        <strain evidence="12 13">ORW</strain>
    </source>
</reference>
<evidence type="ECO:0000256" key="11">
    <source>
        <dbReference type="HAMAP-Rule" id="MF_00276"/>
    </source>
</evidence>
<dbReference type="NCBIfam" id="NF001454">
    <property type="entry name" value="PRK00315.1"/>
    <property type="match status" value="1"/>
</dbReference>
<keyword evidence="2 11" id="KW-1003">Cell membrane</keyword>
<evidence type="ECO:0000313" key="13">
    <source>
        <dbReference type="Proteomes" id="UP000054921"/>
    </source>
</evidence>
<comment type="subunit">
    <text evidence="11">The system is composed of three essential subunits: KdpA, KdpB and KdpC.</text>
</comment>
<dbReference type="Proteomes" id="UP000054921">
    <property type="component" value="Unassembled WGS sequence"/>
</dbReference>
<accession>A0A0W0S9Q9</accession>
<dbReference type="GO" id="GO:0016787">
    <property type="term" value="F:hydrolase activity"/>
    <property type="evidence" value="ECO:0007669"/>
    <property type="project" value="UniProtKB-KW"/>
</dbReference>
<comment type="function">
    <text evidence="11">Part of the high-affinity ATP-driven potassium transport (or Kdp) system, which catalyzes the hydrolysis of ATP coupled with the electrogenic transport of potassium into the cytoplasm. This subunit acts as a catalytic chaperone that increases the ATP-binding affinity of the ATP-hydrolyzing subunit KdpB by the formation of a transient KdpB/KdpC/ATP ternary complex.</text>
</comment>
<evidence type="ECO:0000256" key="5">
    <source>
        <dbReference type="ARBA" id="ARBA00022741"/>
    </source>
</evidence>
<dbReference type="GO" id="GO:0008556">
    <property type="term" value="F:P-type potassium transmembrane transporter activity"/>
    <property type="evidence" value="ECO:0007669"/>
    <property type="project" value="InterPro"/>
</dbReference>
<dbReference type="OrthoDB" id="9788285at2"/>
<gene>
    <name evidence="11 12" type="primary">kdpC</name>
    <name evidence="12" type="ORF">Lche_2354</name>
</gene>
<keyword evidence="8 11" id="KW-1133">Transmembrane helix</keyword>
<evidence type="ECO:0000256" key="3">
    <source>
        <dbReference type="ARBA" id="ARBA00022538"/>
    </source>
</evidence>
<evidence type="ECO:0000256" key="1">
    <source>
        <dbReference type="ARBA" id="ARBA00022448"/>
    </source>
</evidence>
<dbReference type="GO" id="GO:0005524">
    <property type="term" value="F:ATP binding"/>
    <property type="evidence" value="ECO:0007669"/>
    <property type="project" value="UniProtKB-UniRule"/>
</dbReference>
<evidence type="ECO:0000256" key="2">
    <source>
        <dbReference type="ARBA" id="ARBA00022475"/>
    </source>
</evidence>
<evidence type="ECO:0000256" key="8">
    <source>
        <dbReference type="ARBA" id="ARBA00022989"/>
    </source>
</evidence>
<keyword evidence="7 11" id="KW-0630">Potassium</keyword>
<evidence type="ECO:0000256" key="9">
    <source>
        <dbReference type="ARBA" id="ARBA00023065"/>
    </source>
</evidence>
<keyword evidence="12" id="KW-0378">Hydrolase</keyword>
<proteinExistence type="inferred from homology"/>
<comment type="caution">
    <text evidence="12">The sequence shown here is derived from an EMBL/GenBank/DDBJ whole genome shotgun (WGS) entry which is preliminary data.</text>
</comment>
<keyword evidence="9 11" id="KW-0406">Ion transport</keyword>
<keyword evidence="10 11" id="KW-0472">Membrane</keyword>
<dbReference type="PANTHER" id="PTHR30042">
    <property type="entry name" value="POTASSIUM-TRANSPORTING ATPASE C CHAIN"/>
    <property type="match status" value="1"/>
</dbReference>
<evidence type="ECO:0000256" key="10">
    <source>
        <dbReference type="ARBA" id="ARBA00023136"/>
    </source>
</evidence>
<keyword evidence="4 11" id="KW-0812">Transmembrane</keyword>
<dbReference type="STRING" id="28084.Lche_2354"/>